<feature type="chain" id="PRO_5045936873" evidence="1">
    <location>
        <begin position="22"/>
        <end position="115"/>
    </location>
</feature>
<accession>A0ABY7GN04</accession>
<dbReference type="EMBL" id="CP113517">
    <property type="protein sequence ID" value="WAR45893.1"/>
    <property type="molecule type" value="Genomic_DNA"/>
</dbReference>
<evidence type="ECO:0000256" key="1">
    <source>
        <dbReference type="SAM" id="SignalP"/>
    </source>
</evidence>
<organism evidence="2 3">
    <name type="scientific">Methylomonas rapida</name>
    <dbReference type="NCBI Taxonomy" id="2963939"/>
    <lineage>
        <taxon>Bacteria</taxon>
        <taxon>Pseudomonadati</taxon>
        <taxon>Pseudomonadota</taxon>
        <taxon>Gammaproteobacteria</taxon>
        <taxon>Methylococcales</taxon>
        <taxon>Methylococcaceae</taxon>
        <taxon>Methylomonas</taxon>
    </lineage>
</organism>
<keyword evidence="1" id="KW-0732">Signal</keyword>
<sequence>MKTDFLLAAIIMAAAPCAVCAGSISDGKWSPTSCGDNPPAPILDAGSVAAFNQSLVAISDWQLKSRAYIECLVKEANTDNQLIANSANQVQTDFRGKLEKLSAEAKAASKALEQK</sequence>
<dbReference type="Proteomes" id="UP001162780">
    <property type="component" value="Chromosome"/>
</dbReference>
<name>A0ABY7GN04_9GAMM</name>
<reference evidence="2" key="1">
    <citation type="submission" date="2022-11" db="EMBL/GenBank/DDBJ databases">
        <title>Methylomonas rapida sp. nov., Carotenoid-Producing Obligate Methanotrophs with High Growth Characteristics and Biotechnological Potential.</title>
        <authorList>
            <person name="Tikhonova E.N."/>
            <person name="Suleimanov R.Z."/>
            <person name="Miroshnikov K."/>
            <person name="Oshkin I.Y."/>
            <person name="Belova S.E."/>
            <person name="Danilova O.V."/>
            <person name="Ashikhmin A."/>
            <person name="Konopkin A."/>
            <person name="But S.Y."/>
            <person name="Khmelenina V.N."/>
            <person name="Kuznetsov N."/>
            <person name="Pimenov N.V."/>
            <person name="Dedysh S.N."/>
        </authorList>
    </citation>
    <scope>NUCLEOTIDE SEQUENCE</scope>
    <source>
        <strain evidence="2">MP1</strain>
    </source>
</reference>
<gene>
    <name evidence="2" type="ORF">NM686_005085</name>
</gene>
<feature type="signal peptide" evidence="1">
    <location>
        <begin position="1"/>
        <end position="21"/>
    </location>
</feature>
<evidence type="ECO:0000313" key="3">
    <source>
        <dbReference type="Proteomes" id="UP001162780"/>
    </source>
</evidence>
<proteinExistence type="predicted"/>
<keyword evidence="3" id="KW-1185">Reference proteome</keyword>
<protein>
    <submittedName>
        <fullName evidence="2">Uncharacterized protein</fullName>
    </submittedName>
</protein>
<dbReference type="RefSeq" id="WP_255186800.1">
    <property type="nucleotide sequence ID" value="NZ_CP113517.1"/>
</dbReference>
<evidence type="ECO:0000313" key="2">
    <source>
        <dbReference type="EMBL" id="WAR45893.1"/>
    </source>
</evidence>